<feature type="region of interest" description="Disordered" evidence="1">
    <location>
        <begin position="62"/>
        <end position="85"/>
    </location>
</feature>
<dbReference type="Proteomes" id="UP000054549">
    <property type="component" value="Unassembled WGS sequence"/>
</dbReference>
<keyword evidence="3" id="KW-1185">Reference proteome</keyword>
<evidence type="ECO:0000313" key="3">
    <source>
        <dbReference type="Proteomes" id="UP000054549"/>
    </source>
</evidence>
<organism evidence="2 3">
    <name type="scientific">Amanita muscaria (strain Koide BX008)</name>
    <dbReference type="NCBI Taxonomy" id="946122"/>
    <lineage>
        <taxon>Eukaryota</taxon>
        <taxon>Fungi</taxon>
        <taxon>Dikarya</taxon>
        <taxon>Basidiomycota</taxon>
        <taxon>Agaricomycotina</taxon>
        <taxon>Agaricomycetes</taxon>
        <taxon>Agaricomycetidae</taxon>
        <taxon>Agaricales</taxon>
        <taxon>Pluteineae</taxon>
        <taxon>Amanitaceae</taxon>
        <taxon>Amanita</taxon>
    </lineage>
</organism>
<accession>A0A0C2T697</accession>
<sequence length="85" mass="9491">MQATKEEHRLAPFSRYKHSVGYVVGDTIQKSFLGRRAYPDYYVFCRLPSELSRDGALESLSQRKCSGNTNGNSNALLSTISGEQT</sequence>
<proteinExistence type="predicted"/>
<dbReference type="AlphaFoldDB" id="A0A0C2T697"/>
<evidence type="ECO:0000313" key="2">
    <source>
        <dbReference type="EMBL" id="KIL62079.1"/>
    </source>
</evidence>
<protein>
    <submittedName>
        <fullName evidence="2">Uncharacterized protein</fullName>
    </submittedName>
</protein>
<reference evidence="2 3" key="1">
    <citation type="submission" date="2014-04" db="EMBL/GenBank/DDBJ databases">
        <title>Evolutionary Origins and Diversification of the Mycorrhizal Mutualists.</title>
        <authorList>
            <consortium name="DOE Joint Genome Institute"/>
            <consortium name="Mycorrhizal Genomics Consortium"/>
            <person name="Kohler A."/>
            <person name="Kuo A."/>
            <person name="Nagy L.G."/>
            <person name="Floudas D."/>
            <person name="Copeland A."/>
            <person name="Barry K.W."/>
            <person name="Cichocki N."/>
            <person name="Veneault-Fourrey C."/>
            <person name="LaButti K."/>
            <person name="Lindquist E.A."/>
            <person name="Lipzen A."/>
            <person name="Lundell T."/>
            <person name="Morin E."/>
            <person name="Murat C."/>
            <person name="Riley R."/>
            <person name="Ohm R."/>
            <person name="Sun H."/>
            <person name="Tunlid A."/>
            <person name="Henrissat B."/>
            <person name="Grigoriev I.V."/>
            <person name="Hibbett D.S."/>
            <person name="Martin F."/>
        </authorList>
    </citation>
    <scope>NUCLEOTIDE SEQUENCE [LARGE SCALE GENOMIC DNA]</scope>
    <source>
        <strain evidence="2 3">Koide BX008</strain>
    </source>
</reference>
<dbReference type="HOGENOM" id="CLU_2512187_0_0_1"/>
<evidence type="ECO:0000256" key="1">
    <source>
        <dbReference type="SAM" id="MobiDB-lite"/>
    </source>
</evidence>
<dbReference type="EMBL" id="KN818276">
    <property type="protein sequence ID" value="KIL62079.1"/>
    <property type="molecule type" value="Genomic_DNA"/>
</dbReference>
<name>A0A0C2T697_AMAMK</name>
<dbReference type="InParanoid" id="A0A0C2T697"/>
<gene>
    <name evidence="2" type="ORF">M378DRAFT_166239</name>
</gene>